<comment type="pathway">
    <text evidence="4">Energy metabolism; sulfur metabolism.</text>
</comment>
<feature type="domain" description="Cytochrome b5 heme-binding" evidence="15">
    <location>
        <begin position="65"/>
        <end position="143"/>
    </location>
</feature>
<dbReference type="Pfam" id="PF00174">
    <property type="entry name" value="Oxidored_molyb"/>
    <property type="match status" value="1"/>
</dbReference>
<keyword evidence="10" id="KW-0479">Metal-binding</keyword>
<comment type="catalytic activity">
    <reaction evidence="14">
        <text>nitrite + NADP(+) + H2O = nitrate + NADPH + H(+)</text>
        <dbReference type="Rhea" id="RHEA:19061"/>
        <dbReference type="ChEBI" id="CHEBI:15377"/>
        <dbReference type="ChEBI" id="CHEBI:15378"/>
        <dbReference type="ChEBI" id="CHEBI:16301"/>
        <dbReference type="ChEBI" id="CHEBI:17632"/>
        <dbReference type="ChEBI" id="CHEBI:57783"/>
        <dbReference type="ChEBI" id="CHEBI:58349"/>
        <dbReference type="EC" id="1.7.1.3"/>
    </reaction>
</comment>
<dbReference type="Pfam" id="PF00173">
    <property type="entry name" value="Cyt-b5"/>
    <property type="match status" value="1"/>
</dbReference>
<dbReference type="Gene3D" id="3.90.420.10">
    <property type="entry name" value="Oxidoreductase, molybdopterin-binding domain"/>
    <property type="match status" value="1"/>
</dbReference>
<dbReference type="InterPro" id="IPR036374">
    <property type="entry name" value="OxRdtase_Mopterin-bd_sf"/>
</dbReference>
<dbReference type="EC" id="1.8.3.1" evidence="5"/>
<reference evidence="16" key="1">
    <citation type="submission" date="2022-11" db="EMBL/GenBank/DDBJ databases">
        <authorList>
            <person name="Petersen C."/>
        </authorList>
    </citation>
    <scope>NUCLEOTIDE SEQUENCE</scope>
    <source>
        <strain evidence="16">IBT 30069</strain>
    </source>
</reference>
<dbReference type="AlphaFoldDB" id="A0A9W9EW00"/>
<evidence type="ECO:0000256" key="11">
    <source>
        <dbReference type="ARBA" id="ARBA00023002"/>
    </source>
</evidence>
<evidence type="ECO:0000256" key="6">
    <source>
        <dbReference type="ARBA" id="ARBA00012673"/>
    </source>
</evidence>
<accession>A0A9W9EW00</accession>
<dbReference type="GO" id="GO:0020037">
    <property type="term" value="F:heme binding"/>
    <property type="evidence" value="ECO:0007669"/>
    <property type="project" value="TreeGrafter"/>
</dbReference>
<keyword evidence="11" id="KW-0560">Oxidoreductase</keyword>
<evidence type="ECO:0000256" key="3">
    <source>
        <dbReference type="ARBA" id="ARBA00004569"/>
    </source>
</evidence>
<dbReference type="GO" id="GO:0050464">
    <property type="term" value="F:nitrate reductase (NADPH) activity"/>
    <property type="evidence" value="ECO:0007669"/>
    <property type="project" value="UniProtKB-EC"/>
</dbReference>
<dbReference type="Gene3D" id="2.60.40.650">
    <property type="match status" value="1"/>
</dbReference>
<keyword evidence="17" id="KW-1185">Reference proteome</keyword>
<evidence type="ECO:0000256" key="5">
    <source>
        <dbReference type="ARBA" id="ARBA00012505"/>
    </source>
</evidence>
<evidence type="ECO:0000256" key="12">
    <source>
        <dbReference type="ARBA" id="ARBA00023004"/>
    </source>
</evidence>
<dbReference type="SUPFAM" id="SSF81296">
    <property type="entry name" value="E set domains"/>
    <property type="match status" value="1"/>
</dbReference>
<evidence type="ECO:0000256" key="8">
    <source>
        <dbReference type="ARBA" id="ARBA00022505"/>
    </source>
</evidence>
<dbReference type="EMBL" id="JAPQKH010000007">
    <property type="protein sequence ID" value="KAJ5088901.1"/>
    <property type="molecule type" value="Genomic_DNA"/>
</dbReference>
<dbReference type="PROSITE" id="PS50255">
    <property type="entry name" value="CYTOCHROME_B5_2"/>
    <property type="match status" value="1"/>
</dbReference>
<sequence length="533" mass="59427">MPKGEKLLAKQIYAWGFRAIKSLLPGLFAAFAVSAAVIAPAGNKPHLLAEAPIEPRVHEEVISTKKVFKLDEIREHGPDSDRPWIIKGNKVYDITEWIECHPGGKVILRAAGSAVEPYWDIFSIHKKEDVYRILEQYLIGHVDPSDLVDGEVPKSSIEDPFANDPARDPSLVTLTDRPCNAESPLSELTSFITKTAVFYVRHHFWVPSVGKDSYKMTIDIGDGSDGKTYTLDDLRSKFPQHTITATLQCSGNRRAHMNEGSGRDTSGLKWGAGAISNAEWRGPLLRDVLKDAGLDIARPPEELQHVEFFGEDTYSTSVPLDKVLDPRQDVLLACEMNREVISPDHGYPVRVLVPGSTAARSVKWVNRISILEEESQSQWQQRDYKGFGPNEMRETVDWDNAPCIQDTPVQSAITGIRSDKDTDGLNSIVLEGYAFSGGGRKVVRVDISLDNGQTWSQAKLMPDIPKGHKAWSWSLWTYQCPRPPAGSYVVVKAVDEAYNSQPDSHGPIWNFRGVLANAWHRVRIDSIIQNDNI</sequence>
<dbReference type="OrthoDB" id="432685at2759"/>
<organism evidence="16 17">
    <name type="scientific">Penicillium angulare</name>
    <dbReference type="NCBI Taxonomy" id="116970"/>
    <lineage>
        <taxon>Eukaryota</taxon>
        <taxon>Fungi</taxon>
        <taxon>Dikarya</taxon>
        <taxon>Ascomycota</taxon>
        <taxon>Pezizomycotina</taxon>
        <taxon>Eurotiomycetes</taxon>
        <taxon>Eurotiomycetidae</taxon>
        <taxon>Eurotiales</taxon>
        <taxon>Aspergillaceae</taxon>
        <taxon>Penicillium</taxon>
    </lineage>
</organism>
<evidence type="ECO:0000256" key="10">
    <source>
        <dbReference type="ARBA" id="ARBA00022723"/>
    </source>
</evidence>
<dbReference type="GO" id="GO:0005758">
    <property type="term" value="C:mitochondrial intermembrane space"/>
    <property type="evidence" value="ECO:0007669"/>
    <property type="project" value="UniProtKB-SubCell"/>
</dbReference>
<evidence type="ECO:0000256" key="2">
    <source>
        <dbReference type="ARBA" id="ARBA00001970"/>
    </source>
</evidence>
<keyword evidence="9" id="KW-0349">Heme</keyword>
<dbReference type="FunFam" id="3.90.420.10:FF:000002">
    <property type="entry name" value="sulfite oxidase, mitochondrial"/>
    <property type="match status" value="1"/>
</dbReference>
<protein>
    <recommendedName>
        <fullName evidence="7">Nitrate reductase [NADPH]</fullName>
        <ecNumber evidence="6">1.7.1.3</ecNumber>
        <ecNumber evidence="5">1.8.3.1</ecNumber>
    </recommendedName>
</protein>
<evidence type="ECO:0000256" key="7">
    <source>
        <dbReference type="ARBA" id="ARBA00015499"/>
    </source>
</evidence>
<evidence type="ECO:0000313" key="17">
    <source>
        <dbReference type="Proteomes" id="UP001149165"/>
    </source>
</evidence>
<comment type="cofactor">
    <cofactor evidence="2">
        <name>heme b</name>
        <dbReference type="ChEBI" id="CHEBI:60344"/>
    </cofactor>
</comment>
<dbReference type="GO" id="GO:0030151">
    <property type="term" value="F:molybdenum ion binding"/>
    <property type="evidence" value="ECO:0007669"/>
    <property type="project" value="InterPro"/>
</dbReference>
<dbReference type="Proteomes" id="UP001149165">
    <property type="component" value="Unassembled WGS sequence"/>
</dbReference>
<evidence type="ECO:0000256" key="14">
    <source>
        <dbReference type="ARBA" id="ARBA00049155"/>
    </source>
</evidence>
<dbReference type="FunFam" id="3.10.120.10:FF:000007">
    <property type="entry name" value="Sulfite oxidase, mitochondrial"/>
    <property type="match status" value="1"/>
</dbReference>
<keyword evidence="13" id="KW-0496">Mitochondrion</keyword>
<dbReference type="InterPro" id="IPR014756">
    <property type="entry name" value="Ig_E-set"/>
</dbReference>
<dbReference type="SMART" id="SM01117">
    <property type="entry name" value="Cyt-b5"/>
    <property type="match status" value="1"/>
</dbReference>
<dbReference type="EC" id="1.7.1.3" evidence="6"/>
<dbReference type="GO" id="GO:0043546">
    <property type="term" value="F:molybdopterin cofactor binding"/>
    <property type="evidence" value="ECO:0007669"/>
    <property type="project" value="TreeGrafter"/>
</dbReference>
<dbReference type="InterPro" id="IPR005066">
    <property type="entry name" value="MoCF_OxRdtse_dimer"/>
</dbReference>
<dbReference type="InterPro" id="IPR001199">
    <property type="entry name" value="Cyt_B5-like_heme/steroid-bd"/>
</dbReference>
<evidence type="ECO:0000256" key="9">
    <source>
        <dbReference type="ARBA" id="ARBA00022617"/>
    </source>
</evidence>
<comment type="cofactor">
    <cofactor evidence="1">
        <name>Mo-molybdopterin</name>
        <dbReference type="ChEBI" id="CHEBI:71302"/>
    </cofactor>
</comment>
<evidence type="ECO:0000256" key="1">
    <source>
        <dbReference type="ARBA" id="ARBA00001924"/>
    </source>
</evidence>
<dbReference type="PANTHER" id="PTHR19372">
    <property type="entry name" value="SULFITE REDUCTASE"/>
    <property type="match status" value="1"/>
</dbReference>
<dbReference type="SUPFAM" id="SSF55856">
    <property type="entry name" value="Cytochrome b5-like heme/steroid binding domain"/>
    <property type="match status" value="1"/>
</dbReference>
<evidence type="ECO:0000256" key="13">
    <source>
        <dbReference type="ARBA" id="ARBA00023128"/>
    </source>
</evidence>
<dbReference type="InterPro" id="IPR008335">
    <property type="entry name" value="Mopterin_OxRdtase_euk"/>
</dbReference>
<evidence type="ECO:0000256" key="4">
    <source>
        <dbReference type="ARBA" id="ARBA00004971"/>
    </source>
</evidence>
<dbReference type="PRINTS" id="PR00407">
    <property type="entry name" value="EUMOPTERIN"/>
</dbReference>
<keyword evidence="8" id="KW-0500">Molybdenum</keyword>
<keyword evidence="12" id="KW-0408">Iron</keyword>
<dbReference type="Pfam" id="PF03404">
    <property type="entry name" value="Mo-co_dimer"/>
    <property type="match status" value="1"/>
</dbReference>
<dbReference type="InterPro" id="IPR036400">
    <property type="entry name" value="Cyt_B5-like_heme/steroid_sf"/>
</dbReference>
<dbReference type="PANTHER" id="PTHR19372:SF7">
    <property type="entry name" value="SULFITE OXIDASE, MITOCHONDRIAL"/>
    <property type="match status" value="1"/>
</dbReference>
<evidence type="ECO:0000313" key="16">
    <source>
        <dbReference type="EMBL" id="KAJ5088901.1"/>
    </source>
</evidence>
<dbReference type="GO" id="GO:0006790">
    <property type="term" value="P:sulfur compound metabolic process"/>
    <property type="evidence" value="ECO:0007669"/>
    <property type="project" value="TreeGrafter"/>
</dbReference>
<proteinExistence type="predicted"/>
<dbReference type="Gene3D" id="3.10.120.10">
    <property type="entry name" value="Cytochrome b5-like heme/steroid binding domain"/>
    <property type="match status" value="1"/>
</dbReference>
<gene>
    <name evidence="16" type="ORF">N7456_012517</name>
</gene>
<reference evidence="16" key="2">
    <citation type="journal article" date="2023" name="IMA Fungus">
        <title>Comparative genomic study of the Penicillium genus elucidates a diverse pangenome and 15 lateral gene transfer events.</title>
        <authorList>
            <person name="Petersen C."/>
            <person name="Sorensen T."/>
            <person name="Nielsen M.R."/>
            <person name="Sondergaard T.E."/>
            <person name="Sorensen J.L."/>
            <person name="Fitzpatrick D.A."/>
            <person name="Frisvad J.C."/>
            <person name="Nielsen K.L."/>
        </authorList>
    </citation>
    <scope>NUCLEOTIDE SEQUENCE</scope>
    <source>
        <strain evidence="16">IBT 30069</strain>
    </source>
</reference>
<dbReference type="GO" id="GO:0008482">
    <property type="term" value="F:sulfite oxidase activity"/>
    <property type="evidence" value="ECO:0007669"/>
    <property type="project" value="UniProtKB-EC"/>
</dbReference>
<comment type="subcellular location">
    <subcellularLocation>
        <location evidence="3">Mitochondrion intermembrane space</location>
    </subcellularLocation>
</comment>
<comment type="caution">
    <text evidence="16">The sequence shown here is derived from an EMBL/GenBank/DDBJ whole genome shotgun (WGS) entry which is preliminary data.</text>
</comment>
<evidence type="ECO:0000259" key="15">
    <source>
        <dbReference type="PROSITE" id="PS50255"/>
    </source>
</evidence>
<dbReference type="SUPFAM" id="SSF56524">
    <property type="entry name" value="Oxidoreductase molybdopterin-binding domain"/>
    <property type="match status" value="1"/>
</dbReference>
<dbReference type="InterPro" id="IPR000572">
    <property type="entry name" value="OxRdtase_Mopterin-bd_dom"/>
</dbReference>
<name>A0A9W9EW00_9EURO</name>